<dbReference type="AlphaFoldDB" id="U5CVK1"/>
<name>U5CVK1_AMBTC</name>
<sequence length="102" mass="11827">MEVGATPSPWQRNSVLREEFRGLIVARTSFFLGHAKGASPRSYCSSTKKDNRRSQRRRRHSLSEFFQLLHDFVPLKHSSNELCQWQGKQRALPVVAKQCLRT</sequence>
<dbReference type="Proteomes" id="UP000017836">
    <property type="component" value="Unassembled WGS sequence"/>
</dbReference>
<protein>
    <submittedName>
        <fullName evidence="2">Uncharacterized protein</fullName>
    </submittedName>
</protein>
<proteinExistence type="predicted"/>
<evidence type="ECO:0000313" key="3">
    <source>
        <dbReference type="Proteomes" id="UP000017836"/>
    </source>
</evidence>
<organism evidence="2 3">
    <name type="scientific">Amborella trichopoda</name>
    <dbReference type="NCBI Taxonomy" id="13333"/>
    <lineage>
        <taxon>Eukaryota</taxon>
        <taxon>Viridiplantae</taxon>
        <taxon>Streptophyta</taxon>
        <taxon>Embryophyta</taxon>
        <taxon>Tracheophyta</taxon>
        <taxon>Spermatophyta</taxon>
        <taxon>Magnoliopsida</taxon>
        <taxon>Amborellales</taxon>
        <taxon>Amborellaceae</taxon>
        <taxon>Amborella</taxon>
    </lineage>
</organism>
<dbReference type="EMBL" id="KI394296">
    <property type="protein sequence ID" value="ERN04089.1"/>
    <property type="molecule type" value="Genomic_DNA"/>
</dbReference>
<keyword evidence="3" id="KW-1185">Reference proteome</keyword>
<evidence type="ECO:0000313" key="2">
    <source>
        <dbReference type="EMBL" id="ERN04089.1"/>
    </source>
</evidence>
<evidence type="ECO:0000256" key="1">
    <source>
        <dbReference type="SAM" id="MobiDB-lite"/>
    </source>
</evidence>
<gene>
    <name evidence="2" type="ORF">AMTR_s05659p00000220</name>
</gene>
<dbReference type="Gramene" id="ERN04089">
    <property type="protein sequence ID" value="ERN04089"/>
    <property type="gene ID" value="AMTR_s05659p00000220"/>
</dbReference>
<feature type="region of interest" description="Disordered" evidence="1">
    <location>
        <begin position="36"/>
        <end position="59"/>
    </location>
</feature>
<accession>U5CVK1</accession>
<reference evidence="3" key="1">
    <citation type="journal article" date="2013" name="Science">
        <title>The Amborella genome and the evolution of flowering plants.</title>
        <authorList>
            <consortium name="Amborella Genome Project"/>
        </authorList>
    </citation>
    <scope>NUCLEOTIDE SEQUENCE [LARGE SCALE GENOMIC DNA]</scope>
</reference>
<dbReference type="HOGENOM" id="CLU_2281285_0_0_1"/>